<keyword evidence="3" id="KW-1185">Reference proteome</keyword>
<dbReference type="AlphaFoldDB" id="A0A328YMV4"/>
<evidence type="ECO:0000313" key="3">
    <source>
        <dbReference type="Proteomes" id="UP000248840"/>
    </source>
</evidence>
<dbReference type="EMBL" id="QLSZ01000001">
    <property type="protein sequence ID" value="RAR75391.1"/>
    <property type="molecule type" value="Genomic_DNA"/>
</dbReference>
<dbReference type="OrthoDB" id="1377159at2"/>
<dbReference type="GO" id="GO:0006508">
    <property type="term" value="P:proteolysis"/>
    <property type="evidence" value="ECO:0007669"/>
    <property type="project" value="UniProtKB-KW"/>
</dbReference>
<evidence type="ECO:0000313" key="2">
    <source>
        <dbReference type="EMBL" id="RAR75391.1"/>
    </source>
</evidence>
<accession>A0A328YMV4</accession>
<reference evidence="2 3" key="1">
    <citation type="submission" date="2018-06" db="EMBL/GenBank/DDBJ databases">
        <title>Genomic Encyclopedia of Archaeal and Bacterial Type Strains, Phase II (KMG-II): from individual species to whole genera.</title>
        <authorList>
            <person name="Goeker M."/>
        </authorList>
    </citation>
    <scope>NUCLEOTIDE SEQUENCE [LARGE SCALE GENOMIC DNA]</scope>
    <source>
        <strain evidence="2 3">DSM 25663</strain>
    </source>
</reference>
<evidence type="ECO:0000259" key="1">
    <source>
        <dbReference type="Pfam" id="PF14343"/>
    </source>
</evidence>
<dbReference type="Proteomes" id="UP000248840">
    <property type="component" value="Unassembled WGS sequence"/>
</dbReference>
<dbReference type="InterPro" id="IPR025748">
    <property type="entry name" value="PrcB_C_dom"/>
</dbReference>
<proteinExistence type="predicted"/>
<keyword evidence="2" id="KW-0378">Hydrolase</keyword>
<organism evidence="2 3">
    <name type="scientific">Flavobacterium aciduliphilum</name>
    <dbReference type="NCBI Taxonomy" id="1101402"/>
    <lineage>
        <taxon>Bacteria</taxon>
        <taxon>Pseudomonadati</taxon>
        <taxon>Bacteroidota</taxon>
        <taxon>Flavobacteriia</taxon>
        <taxon>Flavobacteriales</taxon>
        <taxon>Flavobacteriaceae</taxon>
        <taxon>Flavobacterium</taxon>
    </lineage>
</organism>
<dbReference type="RefSeq" id="WP_158527007.1">
    <property type="nucleotide sequence ID" value="NZ_QLSZ01000001.1"/>
</dbReference>
<feature type="domain" description="PrcB C-terminal" evidence="1">
    <location>
        <begin position="72"/>
        <end position="126"/>
    </location>
</feature>
<name>A0A328YMV4_9FLAO</name>
<gene>
    <name evidence="2" type="ORF">CLV55_10186</name>
</gene>
<keyword evidence="2" id="KW-0645">Protease</keyword>
<protein>
    <submittedName>
        <fullName evidence="2">Protease stability complex PrcB-like protein</fullName>
    </submittedName>
</protein>
<sequence length="137" mass="15693">MALCFLLFFSCSTQKQPLVSSLKYDILFGNDYGGASFQFYEIITEQDEFTILLTDDMIKPYVKKDDIEKNNFILINLGEKKSKGYTIKIQKIEERSDKIILTIKEIEPKGNVVQTTTNPCFVLKVKSKKPIEINGLP</sequence>
<dbReference type="Pfam" id="PF14343">
    <property type="entry name" value="PrcB_C"/>
    <property type="match status" value="1"/>
</dbReference>
<dbReference type="GO" id="GO:0008233">
    <property type="term" value="F:peptidase activity"/>
    <property type="evidence" value="ECO:0007669"/>
    <property type="project" value="UniProtKB-KW"/>
</dbReference>
<comment type="caution">
    <text evidence="2">The sequence shown here is derived from an EMBL/GenBank/DDBJ whole genome shotgun (WGS) entry which is preliminary data.</text>
</comment>